<evidence type="ECO:0000313" key="10">
    <source>
        <dbReference type="Proteomes" id="UP000006556"/>
    </source>
</evidence>
<dbReference type="InterPro" id="IPR007197">
    <property type="entry name" value="rSAM"/>
</dbReference>
<dbReference type="EMBL" id="AP009389">
    <property type="protein sequence ID" value="BAF59064.1"/>
    <property type="molecule type" value="Genomic_DNA"/>
</dbReference>
<dbReference type="PANTHER" id="PTHR11918">
    <property type="entry name" value="RADICAL SAM PROTEINS"/>
    <property type="match status" value="1"/>
</dbReference>
<dbReference type="PROSITE" id="PS51918">
    <property type="entry name" value="RADICAL_SAM"/>
    <property type="match status" value="1"/>
</dbReference>
<feature type="domain" description="TRAM" evidence="7">
    <location>
        <begin position="102"/>
        <end position="165"/>
    </location>
</feature>
<evidence type="ECO:0000256" key="1">
    <source>
        <dbReference type="ARBA" id="ARBA00022485"/>
    </source>
</evidence>
<dbReference type="GO" id="GO:0051539">
    <property type="term" value="F:4 iron, 4 sulfur cluster binding"/>
    <property type="evidence" value="ECO:0007669"/>
    <property type="project" value="UniProtKB-KW"/>
</dbReference>
<reference evidence="10" key="1">
    <citation type="journal article" date="2008" name="Genome Res.">
        <title>The genome of Pelotomaculum thermopropionicum reveals niche-associated evolution in anaerobic microbiota.</title>
        <authorList>
            <person name="Kosaka T."/>
            <person name="Kato S."/>
            <person name="Shimoyama T."/>
            <person name="Ishii S."/>
            <person name="Abe T."/>
            <person name="Watanabe K."/>
        </authorList>
    </citation>
    <scope>NUCLEOTIDE SEQUENCE [LARGE SCALE GENOMIC DNA]</scope>
    <source>
        <strain evidence="10">DSM 13744 / JCM 10971 / SI</strain>
    </source>
</reference>
<evidence type="ECO:0000256" key="4">
    <source>
        <dbReference type="ARBA" id="ARBA00022723"/>
    </source>
</evidence>
<dbReference type="SUPFAM" id="SSF102114">
    <property type="entry name" value="Radical SAM enzymes"/>
    <property type="match status" value="1"/>
</dbReference>
<dbReference type="Proteomes" id="UP000006556">
    <property type="component" value="Chromosome"/>
</dbReference>
<dbReference type="InterPro" id="IPR002792">
    <property type="entry name" value="TRAM_dom"/>
</dbReference>
<dbReference type="Gene3D" id="3.80.30.20">
    <property type="entry name" value="tm_1862 like domain"/>
    <property type="match status" value="1"/>
</dbReference>
<keyword evidence="3" id="KW-0949">S-adenosyl-L-methionine</keyword>
<evidence type="ECO:0000313" key="9">
    <source>
        <dbReference type="EMBL" id="BAF59064.1"/>
    </source>
</evidence>
<keyword evidence="1" id="KW-0004">4Fe-4S</keyword>
<dbReference type="GO" id="GO:0046872">
    <property type="term" value="F:metal ion binding"/>
    <property type="evidence" value="ECO:0007669"/>
    <property type="project" value="UniProtKB-KW"/>
</dbReference>
<name>A5D3V3_PELTS</name>
<dbReference type="eggNOG" id="COG0621">
    <property type="taxonomic scope" value="Bacteria"/>
</dbReference>
<dbReference type="KEGG" id="pth:PTH_0883"/>
<evidence type="ECO:0000256" key="5">
    <source>
        <dbReference type="ARBA" id="ARBA00023004"/>
    </source>
</evidence>
<protein>
    <submittedName>
        <fullName evidence="9">Uncharacterized protein</fullName>
    </submittedName>
</protein>
<gene>
    <name evidence="9" type="ordered locus">PTH_0883</name>
</gene>
<dbReference type="PROSITE" id="PS50926">
    <property type="entry name" value="TRAM"/>
    <property type="match status" value="1"/>
</dbReference>
<keyword evidence="10" id="KW-1185">Reference proteome</keyword>
<feature type="domain" description="Radical SAM core" evidence="8">
    <location>
        <begin position="1"/>
        <end position="99"/>
    </location>
</feature>
<evidence type="ECO:0000259" key="7">
    <source>
        <dbReference type="PROSITE" id="PS50926"/>
    </source>
</evidence>
<keyword evidence="6" id="KW-0411">Iron-sulfur</keyword>
<dbReference type="AlphaFoldDB" id="A5D3V3"/>
<dbReference type="GO" id="GO:0035598">
    <property type="term" value="F:tRNA (N(6)-L-threonylcarbamoyladenosine(37)-C(2))-methylthiotransferase activity"/>
    <property type="evidence" value="ECO:0007669"/>
    <property type="project" value="TreeGrafter"/>
</dbReference>
<evidence type="ECO:0000256" key="2">
    <source>
        <dbReference type="ARBA" id="ARBA00022679"/>
    </source>
</evidence>
<organism evidence="9 10">
    <name type="scientific">Pelotomaculum thermopropionicum (strain DSM 13744 / JCM 10971 / SI)</name>
    <dbReference type="NCBI Taxonomy" id="370438"/>
    <lineage>
        <taxon>Bacteria</taxon>
        <taxon>Bacillati</taxon>
        <taxon>Bacillota</taxon>
        <taxon>Clostridia</taxon>
        <taxon>Eubacteriales</taxon>
        <taxon>Desulfotomaculaceae</taxon>
        <taxon>Pelotomaculum</taxon>
    </lineage>
</organism>
<keyword evidence="5" id="KW-0408">Iron</keyword>
<evidence type="ECO:0000256" key="3">
    <source>
        <dbReference type="ARBA" id="ARBA00022691"/>
    </source>
</evidence>
<accession>A5D3V3</accession>
<evidence type="ECO:0000259" key="8">
    <source>
        <dbReference type="PROSITE" id="PS51918"/>
    </source>
</evidence>
<sequence>MGRRYTAWEYYRLAEVLRENLPGLGLTTDVMVGFPGETGENFANTCRFIEKVSFSRLHVFKFSPRRGTPAAGFGDQVEPPVKEERSRALLELGEKLSARFASLHIGLELDVLAEQPFQERSGLYEGLTGNYLRVVFPGNDELKGKIVRVKAEKLRDGLLEGSIII</sequence>
<evidence type="ECO:0000256" key="6">
    <source>
        <dbReference type="ARBA" id="ARBA00023014"/>
    </source>
</evidence>
<dbReference type="PANTHER" id="PTHR11918:SF45">
    <property type="entry name" value="THREONYLCARBAMOYLADENOSINE TRNA METHYLTHIOTRANSFERASE"/>
    <property type="match status" value="1"/>
</dbReference>
<keyword evidence="2" id="KW-0808">Transferase</keyword>
<dbReference type="InterPro" id="IPR058240">
    <property type="entry name" value="rSAM_sf"/>
</dbReference>
<dbReference type="STRING" id="370438.PTH_0883"/>
<dbReference type="InterPro" id="IPR023404">
    <property type="entry name" value="rSAM_horseshoe"/>
</dbReference>
<keyword evidence="4" id="KW-0479">Metal-binding</keyword>
<proteinExistence type="predicted"/>
<dbReference type="HOGENOM" id="CLU_1609267_0_0_9"/>